<organism evidence="2 3">
    <name type="scientific">Atta colombica</name>
    <dbReference type="NCBI Taxonomy" id="520822"/>
    <lineage>
        <taxon>Eukaryota</taxon>
        <taxon>Metazoa</taxon>
        <taxon>Ecdysozoa</taxon>
        <taxon>Arthropoda</taxon>
        <taxon>Hexapoda</taxon>
        <taxon>Insecta</taxon>
        <taxon>Pterygota</taxon>
        <taxon>Neoptera</taxon>
        <taxon>Endopterygota</taxon>
        <taxon>Hymenoptera</taxon>
        <taxon>Apocrita</taxon>
        <taxon>Aculeata</taxon>
        <taxon>Formicoidea</taxon>
        <taxon>Formicidae</taxon>
        <taxon>Myrmicinae</taxon>
        <taxon>Atta</taxon>
    </lineage>
</organism>
<dbReference type="Proteomes" id="UP000078540">
    <property type="component" value="Unassembled WGS sequence"/>
</dbReference>
<dbReference type="AlphaFoldDB" id="A0A195BIS1"/>
<accession>A0A195BIS1</accession>
<name>A0A195BIS1_9HYME</name>
<reference evidence="2 3" key="1">
    <citation type="submission" date="2015-09" db="EMBL/GenBank/DDBJ databases">
        <title>Atta colombica WGS genome.</title>
        <authorList>
            <person name="Nygaard S."/>
            <person name="Hu H."/>
            <person name="Boomsma J."/>
            <person name="Zhang G."/>
        </authorList>
    </citation>
    <scope>NUCLEOTIDE SEQUENCE [LARGE SCALE GENOMIC DNA]</scope>
    <source>
        <strain evidence="2">Treedump-2</strain>
        <tissue evidence="2">Whole body</tissue>
    </source>
</reference>
<protein>
    <submittedName>
        <fullName evidence="2">Uncharacterized protein</fullName>
    </submittedName>
</protein>
<proteinExistence type="predicted"/>
<feature type="region of interest" description="Disordered" evidence="1">
    <location>
        <begin position="33"/>
        <end position="55"/>
    </location>
</feature>
<evidence type="ECO:0000313" key="3">
    <source>
        <dbReference type="Proteomes" id="UP000078540"/>
    </source>
</evidence>
<gene>
    <name evidence="2" type="ORF">ALC53_04779</name>
</gene>
<keyword evidence="3" id="KW-1185">Reference proteome</keyword>
<evidence type="ECO:0000256" key="1">
    <source>
        <dbReference type="SAM" id="MobiDB-lite"/>
    </source>
</evidence>
<sequence length="88" mass="10080">MRGHTRTAVIFRVNAGVDTGTRAREWIWRNRKRDDNTRPRVTERSFGGGKLRGDSVARSEGCYDKGLRYLSGGDRQINEKGSHEQEED</sequence>
<feature type="compositionally biased region" description="Basic and acidic residues" evidence="1">
    <location>
        <begin position="33"/>
        <end position="43"/>
    </location>
</feature>
<evidence type="ECO:0000313" key="2">
    <source>
        <dbReference type="EMBL" id="KYM84991.1"/>
    </source>
</evidence>
<dbReference type="EMBL" id="KQ976455">
    <property type="protein sequence ID" value="KYM84991.1"/>
    <property type="molecule type" value="Genomic_DNA"/>
</dbReference>